<comment type="caution">
    <text evidence="8">The sequence shown here is derived from an EMBL/GenBank/DDBJ whole genome shotgun (WGS) entry which is preliminary data.</text>
</comment>
<keyword evidence="3" id="KW-1003">Cell membrane</keyword>
<keyword evidence="4" id="KW-0812">Transmembrane</keyword>
<sequence>MQETSLGRILSVLRARSWLVLLLAVPVVLAALWFARSQPPMYQSQIVLTFSPGPAGTADNAFVRLVPRYLLTATAATSLRTAEAAAGLPSGALGNAVTAENPTGSLQLELTATTGDAGRSETAVAALADSVLSAADADPLVDAQVIVGPTEPTDVTPIRRQVAVAAGTALSVVPGITLAFILEGLRPRIRIREDVEQLGIPVVLSTRRRELRRMVATRRGRVPDVLTSVRLQMTAGAPKHGTRAVVVTSVAPFDAASVARLAEALSRPTGGGDRSGEVPGAVADEAIALARPALLSDEAAQAAVRAHGKCLLVLSARDDVERAEECVQLLRRLDADRVGGVLVR</sequence>
<gene>
    <name evidence="8" type="ORF">ABQ292_19395</name>
</gene>
<comment type="similarity">
    <text evidence="2">Belongs to the CpsC/CapA family.</text>
</comment>
<dbReference type="PANTHER" id="PTHR32309:SF31">
    <property type="entry name" value="CAPSULAR EXOPOLYSACCHARIDE FAMILY"/>
    <property type="match status" value="1"/>
</dbReference>
<evidence type="ECO:0000256" key="3">
    <source>
        <dbReference type="ARBA" id="ARBA00022475"/>
    </source>
</evidence>
<organism evidence="8 9">
    <name type="scientific">Geodermatophilus maliterrae</name>
    <dbReference type="NCBI Taxonomy" id="3162531"/>
    <lineage>
        <taxon>Bacteria</taxon>
        <taxon>Bacillati</taxon>
        <taxon>Actinomycetota</taxon>
        <taxon>Actinomycetes</taxon>
        <taxon>Geodermatophilales</taxon>
        <taxon>Geodermatophilaceae</taxon>
        <taxon>Geodermatophilus</taxon>
    </lineage>
</organism>
<feature type="domain" description="Polysaccharide chain length determinant N-terminal" evidence="7">
    <location>
        <begin position="3"/>
        <end position="51"/>
    </location>
</feature>
<dbReference type="InterPro" id="IPR003856">
    <property type="entry name" value="LPS_length_determ_N"/>
</dbReference>
<evidence type="ECO:0000256" key="4">
    <source>
        <dbReference type="ARBA" id="ARBA00022692"/>
    </source>
</evidence>
<dbReference type="Proteomes" id="UP001560045">
    <property type="component" value="Unassembled WGS sequence"/>
</dbReference>
<proteinExistence type="inferred from homology"/>
<dbReference type="EMBL" id="JBFNXQ010000075">
    <property type="protein sequence ID" value="MEX5720534.1"/>
    <property type="molecule type" value="Genomic_DNA"/>
</dbReference>
<comment type="subcellular location">
    <subcellularLocation>
        <location evidence="1">Cell membrane</location>
        <topology evidence="1">Multi-pass membrane protein</topology>
    </subcellularLocation>
</comment>
<name>A0ABV3XIW2_9ACTN</name>
<accession>A0ABV3XIW2</accession>
<evidence type="ECO:0000256" key="1">
    <source>
        <dbReference type="ARBA" id="ARBA00004651"/>
    </source>
</evidence>
<dbReference type="Pfam" id="PF02706">
    <property type="entry name" value="Wzz"/>
    <property type="match status" value="1"/>
</dbReference>
<evidence type="ECO:0000256" key="5">
    <source>
        <dbReference type="ARBA" id="ARBA00022989"/>
    </source>
</evidence>
<keyword evidence="9" id="KW-1185">Reference proteome</keyword>
<evidence type="ECO:0000256" key="2">
    <source>
        <dbReference type="ARBA" id="ARBA00006683"/>
    </source>
</evidence>
<keyword evidence="5" id="KW-1133">Transmembrane helix</keyword>
<evidence type="ECO:0000313" key="9">
    <source>
        <dbReference type="Proteomes" id="UP001560045"/>
    </source>
</evidence>
<dbReference type="RefSeq" id="WP_369209355.1">
    <property type="nucleotide sequence ID" value="NZ_JBFNXQ010000075.1"/>
</dbReference>
<evidence type="ECO:0000313" key="8">
    <source>
        <dbReference type="EMBL" id="MEX5720534.1"/>
    </source>
</evidence>
<keyword evidence="6" id="KW-0472">Membrane</keyword>
<evidence type="ECO:0000259" key="7">
    <source>
        <dbReference type="Pfam" id="PF02706"/>
    </source>
</evidence>
<dbReference type="InterPro" id="IPR050445">
    <property type="entry name" value="Bact_polysacc_biosynth/exp"/>
</dbReference>
<evidence type="ECO:0000256" key="6">
    <source>
        <dbReference type="ARBA" id="ARBA00023136"/>
    </source>
</evidence>
<protein>
    <submittedName>
        <fullName evidence="8">Wzz/FepE/Etk N-terminal domain-containing protein</fullName>
    </submittedName>
</protein>
<dbReference type="PANTHER" id="PTHR32309">
    <property type="entry name" value="TYROSINE-PROTEIN KINASE"/>
    <property type="match status" value="1"/>
</dbReference>
<reference evidence="8 9" key="1">
    <citation type="submission" date="2024-06" db="EMBL/GenBank/DDBJ databases">
        <title>Draft genome sequence of Geodermatophilus badlandi, a novel member of the Geodermatophilaceae isolated from badland sedimentary rocks in the Red desert, Wyoming, USA.</title>
        <authorList>
            <person name="Ben Tekaya S."/>
            <person name="Nouioui I."/>
            <person name="Flores G.M."/>
            <person name="Shaal M.N."/>
            <person name="Bredoire F."/>
            <person name="Basile F."/>
            <person name="Van Diepen L."/>
            <person name="Ward N.L."/>
        </authorList>
    </citation>
    <scope>NUCLEOTIDE SEQUENCE [LARGE SCALE GENOMIC DNA]</scope>
    <source>
        <strain evidence="8 9">WL48A</strain>
    </source>
</reference>